<sequence>MGQIATRAGAREDGSNGAAGEAEPLPQDNASLLHRIEQFLFMEARLQDTHAYDEWEALWTDDATYWVPANGHDIDPETQMSIIYDNRSRIGVRIGQLKTGRRHTQTPPSNLARIISNVELVERSGDEVAVRANAFIYEDNLRGETMWAARNEYRLRFVDGEIKMVRKKVGLVNNHKPIYTLSFLV</sequence>
<reference evidence="4 5" key="1">
    <citation type="submission" date="2024-02" db="EMBL/GenBank/DDBJ databases">
        <title>Genome analysis and characterization of Microbaculum marinisediminis sp. nov., isolated from marine sediment.</title>
        <authorList>
            <person name="Du Z.-J."/>
            <person name="Ye Y.-Q."/>
            <person name="Zhang Z.-R."/>
            <person name="Yuan S.-M."/>
            <person name="Zhang X.-Y."/>
        </authorList>
    </citation>
    <scope>NUCLEOTIDE SEQUENCE [LARGE SCALE GENOMIC DNA]</scope>
    <source>
        <strain evidence="4 5">SDUM1044001</strain>
    </source>
</reference>
<dbReference type="Pfam" id="PF00866">
    <property type="entry name" value="Ring_hydroxyl_B"/>
    <property type="match status" value="1"/>
</dbReference>
<proteinExistence type="inferred from homology"/>
<dbReference type="PANTHER" id="PTHR41534:SF2">
    <property type="entry name" value="3-PHENYLPROPIONATE_CINNAMIC ACID DIOXYGENASE SUBUNIT BETA"/>
    <property type="match status" value="1"/>
</dbReference>
<dbReference type="Gene3D" id="3.10.450.50">
    <property type="match status" value="1"/>
</dbReference>
<evidence type="ECO:0000256" key="3">
    <source>
        <dbReference type="SAM" id="MobiDB-lite"/>
    </source>
</evidence>
<name>A0AAW9RG27_9HYPH</name>
<evidence type="ECO:0000256" key="2">
    <source>
        <dbReference type="ARBA" id="ARBA00023002"/>
    </source>
</evidence>
<comment type="caution">
    <text evidence="4">The sequence shown here is derived from an EMBL/GenBank/DDBJ whole genome shotgun (WGS) entry which is preliminary data.</text>
</comment>
<evidence type="ECO:0000313" key="4">
    <source>
        <dbReference type="EMBL" id="MEJ8572592.1"/>
    </source>
</evidence>
<dbReference type="InterPro" id="IPR000391">
    <property type="entry name" value="Rng_hydr_dOase-bsu"/>
</dbReference>
<dbReference type="EMBL" id="JAZHOF010000005">
    <property type="protein sequence ID" value="MEJ8572592.1"/>
    <property type="molecule type" value="Genomic_DNA"/>
</dbReference>
<dbReference type="CDD" id="cd00667">
    <property type="entry name" value="ring_hydroxylating_dioxygenases_beta"/>
    <property type="match status" value="1"/>
</dbReference>
<keyword evidence="4" id="KW-0223">Dioxygenase</keyword>
<dbReference type="GO" id="GO:0051213">
    <property type="term" value="F:dioxygenase activity"/>
    <property type="evidence" value="ECO:0007669"/>
    <property type="project" value="UniProtKB-KW"/>
</dbReference>
<dbReference type="AlphaFoldDB" id="A0AAW9RG27"/>
<comment type="similarity">
    <text evidence="1">Belongs to the bacterial ring-hydroxylating dioxygenase beta subunit family.</text>
</comment>
<dbReference type="Proteomes" id="UP001378188">
    <property type="component" value="Unassembled WGS sequence"/>
</dbReference>
<dbReference type="GO" id="GO:0019380">
    <property type="term" value="P:3-phenylpropionate catabolic process"/>
    <property type="evidence" value="ECO:0007669"/>
    <property type="project" value="TreeGrafter"/>
</dbReference>
<accession>A0AAW9RG27</accession>
<keyword evidence="5" id="KW-1185">Reference proteome</keyword>
<dbReference type="RefSeq" id="WP_340330289.1">
    <property type="nucleotide sequence ID" value="NZ_JAZHOF010000005.1"/>
</dbReference>
<dbReference type="SUPFAM" id="SSF54427">
    <property type="entry name" value="NTF2-like"/>
    <property type="match status" value="1"/>
</dbReference>
<gene>
    <name evidence="4" type="ORF">V3328_13970</name>
</gene>
<evidence type="ECO:0000313" key="5">
    <source>
        <dbReference type="Proteomes" id="UP001378188"/>
    </source>
</evidence>
<organism evidence="4 5">
    <name type="scientific">Microbaculum marinum</name>
    <dbReference type="NCBI Taxonomy" id="1764581"/>
    <lineage>
        <taxon>Bacteria</taxon>
        <taxon>Pseudomonadati</taxon>
        <taxon>Pseudomonadota</taxon>
        <taxon>Alphaproteobacteria</taxon>
        <taxon>Hyphomicrobiales</taxon>
        <taxon>Tepidamorphaceae</taxon>
        <taxon>Microbaculum</taxon>
    </lineage>
</organism>
<dbReference type="EC" id="1.14.-.-" evidence="4"/>
<protein>
    <submittedName>
        <fullName evidence="4">Aromatic-ring-hydroxylating dioxygenase subunit beta</fullName>
        <ecNumber evidence="4">1.14.-.-</ecNumber>
    </submittedName>
</protein>
<evidence type="ECO:0000256" key="1">
    <source>
        <dbReference type="ARBA" id="ARBA00009570"/>
    </source>
</evidence>
<dbReference type="PANTHER" id="PTHR41534">
    <property type="entry name" value="BLR3401 PROTEIN"/>
    <property type="match status" value="1"/>
</dbReference>
<keyword evidence="2 4" id="KW-0560">Oxidoreductase</keyword>
<dbReference type="InterPro" id="IPR032710">
    <property type="entry name" value="NTF2-like_dom_sf"/>
</dbReference>
<feature type="region of interest" description="Disordered" evidence="3">
    <location>
        <begin position="1"/>
        <end position="25"/>
    </location>
</feature>